<dbReference type="PROSITE" id="PS50931">
    <property type="entry name" value="HTH_LYSR"/>
    <property type="match status" value="1"/>
</dbReference>
<dbReference type="EMBL" id="UETC01000003">
    <property type="protein sequence ID" value="SSA44170.1"/>
    <property type="molecule type" value="Genomic_DNA"/>
</dbReference>
<name>A0A2Y9AIM3_9RHOB</name>
<dbReference type="GO" id="GO:0003700">
    <property type="term" value="F:DNA-binding transcription factor activity"/>
    <property type="evidence" value="ECO:0007669"/>
    <property type="project" value="InterPro"/>
</dbReference>
<dbReference type="Pfam" id="PF00126">
    <property type="entry name" value="HTH_1"/>
    <property type="match status" value="1"/>
</dbReference>
<proteinExistence type="inferred from homology"/>
<dbReference type="GO" id="GO:0006351">
    <property type="term" value="P:DNA-templated transcription"/>
    <property type="evidence" value="ECO:0007669"/>
    <property type="project" value="TreeGrafter"/>
</dbReference>
<dbReference type="SUPFAM" id="SSF53850">
    <property type="entry name" value="Periplasmic binding protein-like II"/>
    <property type="match status" value="1"/>
</dbReference>
<dbReference type="PRINTS" id="PR00039">
    <property type="entry name" value="HTHLYSR"/>
</dbReference>
<evidence type="ECO:0000313" key="7">
    <source>
        <dbReference type="EMBL" id="SSA44170.1"/>
    </source>
</evidence>
<evidence type="ECO:0000256" key="3">
    <source>
        <dbReference type="ARBA" id="ARBA00023125"/>
    </source>
</evidence>
<evidence type="ECO:0000313" key="9">
    <source>
        <dbReference type="Proteomes" id="UP000251571"/>
    </source>
</evidence>
<dbReference type="OrthoDB" id="7282659at2"/>
<dbReference type="InterPro" id="IPR058163">
    <property type="entry name" value="LysR-type_TF_proteobact-type"/>
</dbReference>
<dbReference type="Gene3D" id="1.10.10.10">
    <property type="entry name" value="Winged helix-like DNA-binding domain superfamily/Winged helix DNA-binding domain"/>
    <property type="match status" value="1"/>
</dbReference>
<dbReference type="InterPro" id="IPR000847">
    <property type="entry name" value="LysR_HTH_N"/>
</dbReference>
<accession>A0A2Y9AIM3</accession>
<keyword evidence="3" id="KW-0238">DNA-binding</keyword>
<dbReference type="Gene3D" id="3.40.190.10">
    <property type="entry name" value="Periplasmic binding protein-like II"/>
    <property type="match status" value="2"/>
</dbReference>
<gene>
    <name evidence="6" type="ORF">BCF38_1033</name>
    <name evidence="7" type="ORF">SAMN05421539_1033</name>
</gene>
<reference evidence="9" key="2">
    <citation type="submission" date="2016-10" db="EMBL/GenBank/DDBJ databases">
        <authorList>
            <person name="Varghese N."/>
            <person name="Submissions S."/>
        </authorList>
    </citation>
    <scope>NUCLEOTIDE SEQUENCE [LARGE SCALE GENOMIC DNA]</scope>
    <source>
        <strain evidence="9">DSM 25227</strain>
    </source>
</reference>
<dbReference type="SUPFAM" id="SSF46785">
    <property type="entry name" value="Winged helix' DNA-binding domain"/>
    <property type="match status" value="1"/>
</dbReference>
<dbReference type="Pfam" id="PF03466">
    <property type="entry name" value="LysR_substrate"/>
    <property type="match status" value="1"/>
</dbReference>
<dbReference type="InterPro" id="IPR005119">
    <property type="entry name" value="LysR_subst-bd"/>
</dbReference>
<reference evidence="6 8" key="3">
    <citation type="submission" date="2018-03" db="EMBL/GenBank/DDBJ databases">
        <title>Genomic Encyclopedia of Archaeal and Bacterial Type Strains, Phase II (KMG-II): from individual species to whole genera.</title>
        <authorList>
            <person name="Goeker M."/>
        </authorList>
    </citation>
    <scope>NUCLEOTIDE SEQUENCE [LARGE SCALE GENOMIC DNA]</scope>
    <source>
        <strain evidence="6 8">DSM 25227</strain>
    </source>
</reference>
<dbReference type="InterPro" id="IPR036388">
    <property type="entry name" value="WH-like_DNA-bd_sf"/>
</dbReference>
<dbReference type="RefSeq" id="WP_109563794.1">
    <property type="nucleotide sequence ID" value="NZ_QGDJ01000003.1"/>
</dbReference>
<evidence type="ECO:0000256" key="1">
    <source>
        <dbReference type="ARBA" id="ARBA00009437"/>
    </source>
</evidence>
<evidence type="ECO:0000256" key="4">
    <source>
        <dbReference type="ARBA" id="ARBA00023163"/>
    </source>
</evidence>
<dbReference type="InterPro" id="IPR036390">
    <property type="entry name" value="WH_DNA-bd_sf"/>
</dbReference>
<dbReference type="EMBL" id="QGDJ01000003">
    <property type="protein sequence ID" value="PWJ20188.1"/>
    <property type="molecule type" value="Genomic_DNA"/>
</dbReference>
<evidence type="ECO:0000256" key="2">
    <source>
        <dbReference type="ARBA" id="ARBA00023015"/>
    </source>
</evidence>
<protein>
    <submittedName>
        <fullName evidence="6">LysR family glycine cleavage system transcriptional activator</fullName>
    </submittedName>
    <submittedName>
        <fullName evidence="7">LysR family transcriptional regulator, glycine cleavage system transcriptional activator</fullName>
    </submittedName>
</protein>
<evidence type="ECO:0000259" key="5">
    <source>
        <dbReference type="PROSITE" id="PS50931"/>
    </source>
</evidence>
<dbReference type="GO" id="GO:0043565">
    <property type="term" value="F:sequence-specific DNA binding"/>
    <property type="evidence" value="ECO:0007669"/>
    <property type="project" value="TreeGrafter"/>
</dbReference>
<evidence type="ECO:0000313" key="8">
    <source>
        <dbReference type="Proteomes" id="UP000245839"/>
    </source>
</evidence>
<dbReference type="Proteomes" id="UP000245839">
    <property type="component" value="Unassembled WGS sequence"/>
</dbReference>
<dbReference type="PANTHER" id="PTHR30537">
    <property type="entry name" value="HTH-TYPE TRANSCRIPTIONAL REGULATOR"/>
    <property type="match status" value="1"/>
</dbReference>
<organism evidence="7 9">
    <name type="scientific">Jannaschia seohaensis</name>
    <dbReference type="NCBI Taxonomy" id="475081"/>
    <lineage>
        <taxon>Bacteria</taxon>
        <taxon>Pseudomonadati</taxon>
        <taxon>Pseudomonadota</taxon>
        <taxon>Alphaproteobacteria</taxon>
        <taxon>Rhodobacterales</taxon>
        <taxon>Roseobacteraceae</taxon>
        <taxon>Jannaschia</taxon>
    </lineage>
</organism>
<keyword evidence="2" id="KW-0805">Transcription regulation</keyword>
<dbReference type="PANTHER" id="PTHR30537:SF26">
    <property type="entry name" value="GLYCINE CLEAVAGE SYSTEM TRANSCRIPTIONAL ACTIVATOR"/>
    <property type="match status" value="1"/>
</dbReference>
<sequence length="311" mass="33450">MNDAAPDILRKLASAAPLLAAISRTGSFTAAGMELGLKQSAVSHKIRALEADLGYALFSRTTRQVEPTGQGRLLCQAAQASVETLTAALERIAQLDSTSDTVLSLPSSLALKWLVPAMSRAFERGLRISLEIEDELTQLQAEGSARMAIRFGPGPYPGLHAQLLSKCAVMPVSGPAVPSLEHARRGRPAILLRDARAEQDGTSLSWEDYLDQTGMGDIATETGATFRRTDVVLQAAIGAAGHALGRSLLVEQDIADGLLALRGPEIPLKSRYWIVARPDYAQTKAFKRVADWLISEARRSQDLMKAVAGRR</sequence>
<reference evidence="7" key="1">
    <citation type="submission" date="2016-10" db="EMBL/GenBank/DDBJ databases">
        <authorList>
            <person name="Cai Z."/>
        </authorList>
    </citation>
    <scope>NUCLEOTIDE SEQUENCE [LARGE SCALE GENOMIC DNA]</scope>
    <source>
        <strain evidence="7">DSM 25227</strain>
    </source>
</reference>
<evidence type="ECO:0000313" key="6">
    <source>
        <dbReference type="EMBL" id="PWJ20188.1"/>
    </source>
</evidence>
<comment type="similarity">
    <text evidence="1">Belongs to the LysR transcriptional regulatory family.</text>
</comment>
<feature type="domain" description="HTH lysR-type" evidence="5">
    <location>
        <begin position="19"/>
        <end position="68"/>
    </location>
</feature>
<keyword evidence="4" id="KW-0804">Transcription</keyword>
<keyword evidence="8" id="KW-1185">Reference proteome</keyword>
<dbReference type="AlphaFoldDB" id="A0A2Y9AIM3"/>
<dbReference type="Proteomes" id="UP000251571">
    <property type="component" value="Unassembled WGS sequence"/>
</dbReference>